<gene>
    <name evidence="2" type="ORF">HNR02_004800</name>
</gene>
<name>A0A853B9S3_9PSEU</name>
<sequence>MPEHTETTDGAVRGLLKRVTMPVFKTGLVVFLALGIILVLVQAAGILSGDGALVEDVVGVLGIPMTAAAAVTGLVGFVMSYLHRWSGGED</sequence>
<evidence type="ECO:0000313" key="3">
    <source>
        <dbReference type="Proteomes" id="UP000549616"/>
    </source>
</evidence>
<dbReference type="RefSeq" id="WP_179775360.1">
    <property type="nucleotide sequence ID" value="NZ_JACCFK010000001.1"/>
</dbReference>
<organism evidence="2 3">
    <name type="scientific">Amycolatopsis endophytica</name>
    <dbReference type="NCBI Taxonomy" id="860233"/>
    <lineage>
        <taxon>Bacteria</taxon>
        <taxon>Bacillati</taxon>
        <taxon>Actinomycetota</taxon>
        <taxon>Actinomycetes</taxon>
        <taxon>Pseudonocardiales</taxon>
        <taxon>Pseudonocardiaceae</taxon>
        <taxon>Amycolatopsis</taxon>
    </lineage>
</organism>
<proteinExistence type="predicted"/>
<keyword evidence="1" id="KW-1133">Transmembrane helix</keyword>
<comment type="caution">
    <text evidence="2">The sequence shown here is derived from an EMBL/GenBank/DDBJ whole genome shotgun (WGS) entry which is preliminary data.</text>
</comment>
<keyword evidence="1" id="KW-0812">Transmembrane</keyword>
<dbReference type="Proteomes" id="UP000549616">
    <property type="component" value="Unassembled WGS sequence"/>
</dbReference>
<feature type="transmembrane region" description="Helical" evidence="1">
    <location>
        <begin position="57"/>
        <end position="82"/>
    </location>
</feature>
<keyword evidence="1" id="KW-0472">Membrane</keyword>
<evidence type="ECO:0000313" key="2">
    <source>
        <dbReference type="EMBL" id="NYI91477.1"/>
    </source>
</evidence>
<keyword evidence="3" id="KW-1185">Reference proteome</keyword>
<feature type="transmembrane region" description="Helical" evidence="1">
    <location>
        <begin position="23"/>
        <end position="45"/>
    </location>
</feature>
<protein>
    <submittedName>
        <fullName evidence="2">Uncharacterized protein</fullName>
    </submittedName>
</protein>
<reference evidence="2 3" key="1">
    <citation type="submission" date="2020-07" db="EMBL/GenBank/DDBJ databases">
        <title>Sequencing the genomes of 1000 actinobacteria strains.</title>
        <authorList>
            <person name="Klenk H.-P."/>
        </authorList>
    </citation>
    <scope>NUCLEOTIDE SEQUENCE [LARGE SCALE GENOMIC DNA]</scope>
    <source>
        <strain evidence="2 3">DSM 104006</strain>
    </source>
</reference>
<evidence type="ECO:0000256" key="1">
    <source>
        <dbReference type="SAM" id="Phobius"/>
    </source>
</evidence>
<accession>A0A853B9S3</accession>
<dbReference type="EMBL" id="JACCFK010000001">
    <property type="protein sequence ID" value="NYI91477.1"/>
    <property type="molecule type" value="Genomic_DNA"/>
</dbReference>
<dbReference type="AlphaFoldDB" id="A0A853B9S3"/>